<gene>
    <name evidence="5" type="ORF">SAMN05216526_0063</name>
</gene>
<dbReference type="OrthoDB" id="9785015at2"/>
<dbReference type="Gene3D" id="3.40.190.10">
    <property type="entry name" value="Periplasmic binding protein-like II"/>
    <property type="match status" value="2"/>
</dbReference>
<sequence>MGLVTQNKCVPFLAAILLGLSPVLGAAELRVAVTANFFGTLQTLSALYGEETGTQITLSSGASGALYTQIVNGAPFDVFFSADAVRPERLAEEGLGIPESRFTYAQGVLVLWSRREEVVDSAGEVLHSGDFRFLAMADPRTAPYGVAAQQVMMHMGVWDELNTQRRLVRGQGVGQTYQQVASGAAELGFVALAQVRDAEGRVPGSYWMPPQMGYDPIEQQAIILKRTCEREAAERFMAWMRGPEARAVIEAAGYH</sequence>
<dbReference type="AlphaFoldDB" id="A0A1R3VNT9"/>
<organism evidence="5 6">
    <name type="scientific">Ectothiorhodosinus mongolicus</name>
    <dbReference type="NCBI Taxonomy" id="233100"/>
    <lineage>
        <taxon>Bacteria</taxon>
        <taxon>Pseudomonadati</taxon>
        <taxon>Pseudomonadota</taxon>
        <taxon>Gammaproteobacteria</taxon>
        <taxon>Chromatiales</taxon>
        <taxon>Ectothiorhodospiraceae</taxon>
        <taxon>Ectothiorhodosinus</taxon>
    </lineage>
</organism>
<evidence type="ECO:0000313" key="5">
    <source>
        <dbReference type="EMBL" id="SIT65615.1"/>
    </source>
</evidence>
<evidence type="ECO:0000256" key="4">
    <source>
        <dbReference type="PIRSR" id="PIRSR004846-1"/>
    </source>
</evidence>
<feature type="binding site" evidence="4">
    <location>
        <position position="63"/>
    </location>
    <ligand>
        <name>molybdate</name>
        <dbReference type="ChEBI" id="CHEBI:36264"/>
    </ligand>
</feature>
<dbReference type="PANTHER" id="PTHR30632">
    <property type="entry name" value="MOLYBDATE-BINDING PERIPLASMIC PROTEIN"/>
    <property type="match status" value="1"/>
</dbReference>
<name>A0A1R3VNT9_9GAMM</name>
<feature type="binding site" evidence="4">
    <location>
        <position position="173"/>
    </location>
    <ligand>
        <name>molybdate</name>
        <dbReference type="ChEBI" id="CHEBI:36264"/>
    </ligand>
</feature>
<dbReference type="Proteomes" id="UP000223759">
    <property type="component" value="Unassembled WGS sequence"/>
</dbReference>
<dbReference type="PANTHER" id="PTHR30632:SF14">
    <property type="entry name" value="TUNGSTATE_MOLYBDATE_CHROMATE-BINDING PROTEIN MODA"/>
    <property type="match status" value="1"/>
</dbReference>
<keyword evidence="3" id="KW-0732">Signal</keyword>
<dbReference type="RefSeq" id="WP_084178615.1">
    <property type="nucleotide sequence ID" value="NZ_CP023018.1"/>
</dbReference>
<accession>A0A1R3VNT9</accession>
<dbReference type="InterPro" id="IPR050682">
    <property type="entry name" value="ModA/WtpA"/>
</dbReference>
<dbReference type="GO" id="GO:0046872">
    <property type="term" value="F:metal ion binding"/>
    <property type="evidence" value="ECO:0007669"/>
    <property type="project" value="UniProtKB-KW"/>
</dbReference>
<evidence type="ECO:0000256" key="1">
    <source>
        <dbReference type="ARBA" id="ARBA00009175"/>
    </source>
</evidence>
<dbReference type="GO" id="GO:0015689">
    <property type="term" value="P:molybdate ion transport"/>
    <property type="evidence" value="ECO:0007669"/>
    <property type="project" value="InterPro"/>
</dbReference>
<dbReference type="STRING" id="233100.SAMN05216526_0063"/>
<dbReference type="PIRSF" id="PIRSF004846">
    <property type="entry name" value="ModA"/>
    <property type="match status" value="1"/>
</dbReference>
<dbReference type="SUPFAM" id="SSF53850">
    <property type="entry name" value="Periplasmic binding protein-like II"/>
    <property type="match status" value="1"/>
</dbReference>
<comment type="similarity">
    <text evidence="1">Belongs to the bacterial solute-binding protein ModA family.</text>
</comment>
<dbReference type="CDD" id="cd13539">
    <property type="entry name" value="PBP2_AvModA"/>
    <property type="match status" value="1"/>
</dbReference>
<evidence type="ECO:0000313" key="6">
    <source>
        <dbReference type="Proteomes" id="UP000223759"/>
    </source>
</evidence>
<keyword evidence="2 4" id="KW-0479">Metal-binding</keyword>
<dbReference type="InterPro" id="IPR005950">
    <property type="entry name" value="ModA"/>
</dbReference>
<dbReference type="GO" id="GO:0030973">
    <property type="term" value="F:molybdate ion binding"/>
    <property type="evidence" value="ECO:0007669"/>
    <property type="project" value="InterPro"/>
</dbReference>
<dbReference type="InterPro" id="IPR044084">
    <property type="entry name" value="AvModA-like_subst-bd"/>
</dbReference>
<dbReference type="EMBL" id="FTPK01000001">
    <property type="protein sequence ID" value="SIT65615.1"/>
    <property type="molecule type" value="Genomic_DNA"/>
</dbReference>
<dbReference type="Pfam" id="PF13531">
    <property type="entry name" value="SBP_bac_11"/>
    <property type="match status" value="1"/>
</dbReference>
<keyword evidence="6" id="KW-1185">Reference proteome</keyword>
<keyword evidence="4" id="KW-0500">Molybdenum</keyword>
<dbReference type="NCBIfam" id="TIGR01256">
    <property type="entry name" value="modA"/>
    <property type="match status" value="1"/>
</dbReference>
<evidence type="ECO:0000256" key="3">
    <source>
        <dbReference type="ARBA" id="ARBA00022729"/>
    </source>
</evidence>
<reference evidence="5 6" key="1">
    <citation type="submission" date="2017-01" db="EMBL/GenBank/DDBJ databases">
        <authorList>
            <person name="Mah S.A."/>
            <person name="Swanson W.J."/>
            <person name="Moy G.W."/>
            <person name="Vacquier V.D."/>
        </authorList>
    </citation>
    <scope>NUCLEOTIDE SEQUENCE [LARGE SCALE GENOMIC DNA]</scope>
    <source>
        <strain evidence="5 6">M9</strain>
    </source>
</reference>
<protein>
    <submittedName>
        <fullName evidence="5">Molybdate transport system substrate-binding protein</fullName>
    </submittedName>
</protein>
<evidence type="ECO:0000256" key="2">
    <source>
        <dbReference type="ARBA" id="ARBA00022723"/>
    </source>
</evidence>
<proteinExistence type="inferred from homology"/>